<gene>
    <name evidence="2" type="ORF">B0A54_16583</name>
</gene>
<feature type="compositionally biased region" description="Polar residues" evidence="1">
    <location>
        <begin position="1"/>
        <end position="15"/>
    </location>
</feature>
<feature type="region of interest" description="Disordered" evidence="1">
    <location>
        <begin position="254"/>
        <end position="276"/>
    </location>
</feature>
<dbReference type="STRING" id="329885.A0A4U0U935"/>
<evidence type="ECO:0000313" key="3">
    <source>
        <dbReference type="Proteomes" id="UP000310066"/>
    </source>
</evidence>
<evidence type="ECO:0008006" key="4">
    <source>
        <dbReference type="Google" id="ProtNLM"/>
    </source>
</evidence>
<dbReference type="Proteomes" id="UP000310066">
    <property type="component" value="Unassembled WGS sequence"/>
</dbReference>
<evidence type="ECO:0000256" key="1">
    <source>
        <dbReference type="SAM" id="MobiDB-lite"/>
    </source>
</evidence>
<feature type="compositionally biased region" description="Polar residues" evidence="1">
    <location>
        <begin position="22"/>
        <end position="38"/>
    </location>
</feature>
<dbReference type="EMBL" id="NAJP01000094">
    <property type="protein sequence ID" value="TKA31843.1"/>
    <property type="molecule type" value="Genomic_DNA"/>
</dbReference>
<accession>A0A4U0U935</accession>
<feature type="compositionally biased region" description="Low complexity" evidence="1">
    <location>
        <begin position="74"/>
        <end position="92"/>
    </location>
</feature>
<feature type="compositionally biased region" description="Polar residues" evidence="1">
    <location>
        <begin position="162"/>
        <end position="173"/>
    </location>
</feature>
<name>A0A4U0U935_9PEZI</name>
<protein>
    <recommendedName>
        <fullName evidence="4">EF-hand domain-containing protein</fullName>
    </recommendedName>
</protein>
<reference evidence="2 3" key="1">
    <citation type="submission" date="2017-03" db="EMBL/GenBank/DDBJ databases">
        <title>Genomes of endolithic fungi from Antarctica.</title>
        <authorList>
            <person name="Coleine C."/>
            <person name="Masonjones S."/>
            <person name="Stajich J.E."/>
        </authorList>
    </citation>
    <scope>NUCLEOTIDE SEQUENCE [LARGE SCALE GENOMIC DNA]</scope>
    <source>
        <strain evidence="2 3">CCFEE 5311</strain>
    </source>
</reference>
<organism evidence="2 3">
    <name type="scientific">Friedmanniomyces endolithicus</name>
    <dbReference type="NCBI Taxonomy" id="329885"/>
    <lineage>
        <taxon>Eukaryota</taxon>
        <taxon>Fungi</taxon>
        <taxon>Dikarya</taxon>
        <taxon>Ascomycota</taxon>
        <taxon>Pezizomycotina</taxon>
        <taxon>Dothideomycetes</taxon>
        <taxon>Dothideomycetidae</taxon>
        <taxon>Mycosphaerellales</taxon>
        <taxon>Teratosphaeriaceae</taxon>
        <taxon>Friedmanniomyces</taxon>
    </lineage>
</organism>
<feature type="region of interest" description="Disordered" evidence="1">
    <location>
        <begin position="186"/>
        <end position="221"/>
    </location>
</feature>
<feature type="region of interest" description="Disordered" evidence="1">
    <location>
        <begin position="1"/>
        <end position="174"/>
    </location>
</feature>
<proteinExistence type="predicted"/>
<dbReference type="OrthoDB" id="429467at2759"/>
<evidence type="ECO:0000313" key="2">
    <source>
        <dbReference type="EMBL" id="TKA31843.1"/>
    </source>
</evidence>
<comment type="caution">
    <text evidence="2">The sequence shown here is derived from an EMBL/GenBank/DDBJ whole genome shotgun (WGS) entry which is preliminary data.</text>
</comment>
<dbReference type="AlphaFoldDB" id="A0A4U0U935"/>
<sequence>MSSIRPLSFTGSGRQSRFARKNSASPATVRATTPTRSPTKVAPSLSPTKNGSLSPEKKSPFVRRPSQISHSERPSSPFARPSSSLSIPTSPSRWVSNASSLSKREVTPELPRPLPSGTRQTPPPSPNISSLDREGTPTFAPPTPTRELSSPSPFGGPALKAPSTTRALPSQANLCPPAHLLHDLYSQGPIFGPTPETPTSTRPHLPRGLSNHSNNPSHLPPSLLCTFPESFQVLDPTASGHLNPPNLTTALEQLGLSDDPSTLTSSPHLRDPLKWT</sequence>